<reference evidence="7" key="1">
    <citation type="submission" date="2019-08" db="EMBL/GenBank/DDBJ databases">
        <authorList>
            <person name="Kucharzyk K."/>
            <person name="Murdoch R.W."/>
            <person name="Higgins S."/>
            <person name="Loffler F."/>
        </authorList>
    </citation>
    <scope>NUCLEOTIDE SEQUENCE</scope>
</reference>
<keyword evidence="4 6" id="KW-1133">Transmembrane helix</keyword>
<feature type="transmembrane region" description="Helical" evidence="6">
    <location>
        <begin position="187"/>
        <end position="207"/>
    </location>
</feature>
<proteinExistence type="predicted"/>
<name>A0A645CSQ4_9ZZZZ</name>
<dbReference type="GO" id="GO:0042910">
    <property type="term" value="F:xenobiotic transmembrane transporter activity"/>
    <property type="evidence" value="ECO:0007669"/>
    <property type="project" value="InterPro"/>
</dbReference>
<feature type="transmembrane region" description="Helical" evidence="6">
    <location>
        <begin position="88"/>
        <end position="109"/>
    </location>
</feature>
<comment type="caution">
    <text evidence="7">The sequence shown here is derived from an EMBL/GenBank/DDBJ whole genome shotgun (WGS) entry which is preliminary data.</text>
</comment>
<keyword evidence="2" id="KW-1003">Cell membrane</keyword>
<feature type="transmembrane region" description="Helical" evidence="6">
    <location>
        <begin position="31"/>
        <end position="51"/>
    </location>
</feature>
<dbReference type="GO" id="GO:0015297">
    <property type="term" value="F:antiporter activity"/>
    <property type="evidence" value="ECO:0007669"/>
    <property type="project" value="InterPro"/>
</dbReference>
<evidence type="ECO:0000256" key="1">
    <source>
        <dbReference type="ARBA" id="ARBA00004651"/>
    </source>
</evidence>
<keyword evidence="3 6" id="KW-0812">Transmembrane</keyword>
<dbReference type="InterPro" id="IPR002528">
    <property type="entry name" value="MATE_fam"/>
</dbReference>
<comment type="subcellular location">
    <subcellularLocation>
        <location evidence="1">Cell membrane</location>
        <topology evidence="1">Multi-pass membrane protein</topology>
    </subcellularLocation>
</comment>
<dbReference type="PANTHER" id="PTHR43823">
    <property type="entry name" value="SPORULATION PROTEIN YKVU"/>
    <property type="match status" value="1"/>
</dbReference>
<sequence length="224" mass="24868">MKPHIPTIKRIYSVGLPSIIMSSISSVMTFGLNKILIAFTSTATAVLGVYFKLQSFIFMPVFGLNNGMVPIISYNFGARKPDRIMQTIRLSILYAVTILLIGMAVFQLFPARLIGIFNPSPEMLAIGIPALRIISLSYFFPGFCIVVISVCQALGHGLKSLFISVVRQLVVLLPVAWLLSLTGRLDSIWFAFPIAEVCALTMCVFFLRRIYRQEIKPLEALSNS</sequence>
<dbReference type="PANTHER" id="PTHR43823:SF3">
    <property type="entry name" value="MULTIDRUG EXPORT PROTEIN MEPA"/>
    <property type="match status" value="1"/>
</dbReference>
<gene>
    <name evidence="7" type="primary">mepA_76</name>
    <name evidence="7" type="ORF">SDC9_126762</name>
</gene>
<feature type="transmembrane region" description="Helical" evidence="6">
    <location>
        <begin position="161"/>
        <end position="181"/>
    </location>
</feature>
<evidence type="ECO:0000256" key="2">
    <source>
        <dbReference type="ARBA" id="ARBA00022475"/>
    </source>
</evidence>
<evidence type="ECO:0000313" key="7">
    <source>
        <dbReference type="EMBL" id="MPM79722.1"/>
    </source>
</evidence>
<evidence type="ECO:0000256" key="5">
    <source>
        <dbReference type="ARBA" id="ARBA00023136"/>
    </source>
</evidence>
<organism evidence="7">
    <name type="scientific">bioreactor metagenome</name>
    <dbReference type="NCBI Taxonomy" id="1076179"/>
    <lineage>
        <taxon>unclassified sequences</taxon>
        <taxon>metagenomes</taxon>
        <taxon>ecological metagenomes</taxon>
    </lineage>
</organism>
<dbReference type="InterPro" id="IPR051327">
    <property type="entry name" value="MATE_MepA_subfamily"/>
</dbReference>
<evidence type="ECO:0000256" key="3">
    <source>
        <dbReference type="ARBA" id="ARBA00022692"/>
    </source>
</evidence>
<dbReference type="GO" id="GO:0005886">
    <property type="term" value="C:plasma membrane"/>
    <property type="evidence" value="ECO:0007669"/>
    <property type="project" value="UniProtKB-SubCell"/>
</dbReference>
<keyword evidence="5 6" id="KW-0472">Membrane</keyword>
<dbReference type="Pfam" id="PF01554">
    <property type="entry name" value="MatE"/>
    <property type="match status" value="1"/>
</dbReference>
<feature type="transmembrane region" description="Helical" evidence="6">
    <location>
        <begin position="129"/>
        <end position="154"/>
    </location>
</feature>
<dbReference type="AlphaFoldDB" id="A0A645CSQ4"/>
<protein>
    <submittedName>
        <fullName evidence="7">Multidrug export protein MepA</fullName>
    </submittedName>
</protein>
<evidence type="ECO:0000256" key="6">
    <source>
        <dbReference type="SAM" id="Phobius"/>
    </source>
</evidence>
<evidence type="ECO:0000256" key="4">
    <source>
        <dbReference type="ARBA" id="ARBA00022989"/>
    </source>
</evidence>
<feature type="transmembrane region" description="Helical" evidence="6">
    <location>
        <begin position="57"/>
        <end position="76"/>
    </location>
</feature>
<dbReference type="EMBL" id="VSSQ01029550">
    <property type="protein sequence ID" value="MPM79722.1"/>
    <property type="molecule type" value="Genomic_DNA"/>
</dbReference>
<accession>A0A645CSQ4</accession>